<dbReference type="Proteomes" id="UP000230423">
    <property type="component" value="Unassembled WGS sequence"/>
</dbReference>
<organism evidence="2 3">
    <name type="scientific">Teladorsagia circumcincta</name>
    <name type="common">Brown stomach worm</name>
    <name type="synonym">Ostertagia circumcincta</name>
    <dbReference type="NCBI Taxonomy" id="45464"/>
    <lineage>
        <taxon>Eukaryota</taxon>
        <taxon>Metazoa</taxon>
        <taxon>Ecdysozoa</taxon>
        <taxon>Nematoda</taxon>
        <taxon>Chromadorea</taxon>
        <taxon>Rhabditida</taxon>
        <taxon>Rhabditina</taxon>
        <taxon>Rhabditomorpha</taxon>
        <taxon>Strongyloidea</taxon>
        <taxon>Trichostrongylidae</taxon>
        <taxon>Teladorsagia</taxon>
    </lineage>
</organism>
<proteinExistence type="predicted"/>
<name>A0A2G9TAQ7_TELCI</name>
<evidence type="ECO:0000256" key="1">
    <source>
        <dbReference type="SAM" id="MobiDB-lite"/>
    </source>
</evidence>
<reference evidence="2 3" key="1">
    <citation type="submission" date="2015-09" db="EMBL/GenBank/DDBJ databases">
        <title>Draft genome of the parasitic nematode Teladorsagia circumcincta isolate WARC Sus (inbred).</title>
        <authorList>
            <person name="Mitreva M."/>
        </authorList>
    </citation>
    <scope>NUCLEOTIDE SEQUENCE [LARGE SCALE GENOMIC DNA]</scope>
    <source>
        <strain evidence="2 3">S</strain>
    </source>
</reference>
<feature type="region of interest" description="Disordered" evidence="1">
    <location>
        <begin position="1"/>
        <end position="37"/>
    </location>
</feature>
<evidence type="ECO:0000313" key="2">
    <source>
        <dbReference type="EMBL" id="PIO55057.1"/>
    </source>
</evidence>
<dbReference type="AlphaFoldDB" id="A0A2G9TAQ7"/>
<feature type="non-terminal residue" evidence="2">
    <location>
        <position position="122"/>
    </location>
</feature>
<accession>A0A2G9TAQ7</accession>
<sequence>MMDKLSSPGTASPENTMTRTTATPQTTHTPPLEPGVPMQFQMPFFANPFMSPFMPQQGVPVDGSMAHPAGGNPAMPPFFFSPAQYQEMMQQYFTQMMTANQYGMNMAFPMPFGTTLVRPCSQ</sequence>
<dbReference type="EMBL" id="KZ389399">
    <property type="protein sequence ID" value="PIO55057.1"/>
    <property type="molecule type" value="Genomic_DNA"/>
</dbReference>
<dbReference type="OrthoDB" id="5851805at2759"/>
<feature type="compositionally biased region" description="Low complexity" evidence="1">
    <location>
        <begin position="16"/>
        <end position="30"/>
    </location>
</feature>
<evidence type="ECO:0000313" key="3">
    <source>
        <dbReference type="Proteomes" id="UP000230423"/>
    </source>
</evidence>
<keyword evidence="3" id="KW-1185">Reference proteome</keyword>
<gene>
    <name evidence="2" type="ORF">TELCIR_23561</name>
</gene>
<protein>
    <submittedName>
        <fullName evidence="2">Uncharacterized protein</fullName>
    </submittedName>
</protein>